<dbReference type="Proteomes" id="UP000037397">
    <property type="component" value="Unassembled WGS sequence"/>
</dbReference>
<dbReference type="GO" id="GO:0030288">
    <property type="term" value="C:outer membrane-bounded periplasmic space"/>
    <property type="evidence" value="ECO:0007669"/>
    <property type="project" value="TreeGrafter"/>
</dbReference>
<evidence type="ECO:0000259" key="3">
    <source>
        <dbReference type="SMART" id="SM00646"/>
    </source>
</evidence>
<feature type="compositionally biased region" description="Low complexity" evidence="2">
    <location>
        <begin position="38"/>
        <end position="67"/>
    </location>
</feature>
<gene>
    <name evidence="4" type="ORF">VV01_14790</name>
</gene>
<protein>
    <recommendedName>
        <fullName evidence="3">MurNAc-LAA domain-containing protein</fullName>
    </recommendedName>
</protein>
<sequence>MASVLLPDRSARRRTAGALLVAGVAVGLAGCSGGASGSSGTASSGGSPTSTSTAEPSRTTAASSAPAAPLAGRVVVIDPGHNGGNASNPREVNRQVDAGFGVRKACNTTGTETNAGYAEHAQVWDVSTRLASLLRARGAKVVLTRSSDDGVGPCVDVRGRAGTAAKADAMISVHADGNASASARGFHVIWSGRMVGGAKAQDASKQLATAVHGAFARGTGMPNAGYLGGGSGITRRTDLGTLNLSSVPSVMIESGNMRNATDARLLSDPAFRQREATALADGLSAYLRR</sequence>
<dbReference type="PANTHER" id="PTHR30404">
    <property type="entry name" value="N-ACETYLMURAMOYL-L-ALANINE AMIDASE"/>
    <property type="match status" value="1"/>
</dbReference>
<dbReference type="InterPro" id="IPR002508">
    <property type="entry name" value="MurNAc-LAA_cat"/>
</dbReference>
<dbReference type="AlphaFoldDB" id="A0A0L6CK24"/>
<dbReference type="RefSeq" id="WP_071606401.1">
    <property type="nucleotide sequence ID" value="NZ_LAIR01000002.1"/>
</dbReference>
<comment type="caution">
    <text evidence="4">The sequence shown here is derived from an EMBL/GenBank/DDBJ whole genome shotgun (WGS) entry which is preliminary data.</text>
</comment>
<dbReference type="SMART" id="SM00646">
    <property type="entry name" value="Ami_3"/>
    <property type="match status" value="1"/>
</dbReference>
<keyword evidence="5" id="KW-1185">Reference proteome</keyword>
<dbReference type="SUPFAM" id="SSF53187">
    <property type="entry name" value="Zn-dependent exopeptidases"/>
    <property type="match status" value="1"/>
</dbReference>
<proteinExistence type="predicted"/>
<name>A0A0L6CK24_9MICO</name>
<dbReference type="GO" id="GO:0009253">
    <property type="term" value="P:peptidoglycan catabolic process"/>
    <property type="evidence" value="ECO:0007669"/>
    <property type="project" value="InterPro"/>
</dbReference>
<dbReference type="Gene3D" id="3.40.630.40">
    <property type="entry name" value="Zn-dependent exopeptidases"/>
    <property type="match status" value="1"/>
</dbReference>
<dbReference type="STRING" id="1631356.VV01_14790"/>
<reference evidence="5" key="1">
    <citation type="submission" date="2015-03" db="EMBL/GenBank/DDBJ databases">
        <title>Luteipulveratus halotolerans sp. nov., a novel actinobacterium (Dermacoccaceae) from Sarawak, Malaysia.</title>
        <authorList>
            <person name="Juboi H."/>
            <person name="Basik A."/>
            <person name="Shamsul S.S."/>
            <person name="Arnold P."/>
            <person name="Schmitt E.K."/>
            <person name="Sanglier J.-J."/>
            <person name="Yeo T."/>
        </authorList>
    </citation>
    <scope>NUCLEOTIDE SEQUENCE [LARGE SCALE GENOMIC DNA]</scope>
    <source>
        <strain evidence="5">C296001</strain>
    </source>
</reference>
<evidence type="ECO:0000313" key="5">
    <source>
        <dbReference type="Proteomes" id="UP000037397"/>
    </source>
</evidence>
<evidence type="ECO:0000256" key="1">
    <source>
        <dbReference type="ARBA" id="ARBA00022801"/>
    </source>
</evidence>
<dbReference type="EMBL" id="LAIR01000002">
    <property type="protein sequence ID" value="KNX38127.1"/>
    <property type="molecule type" value="Genomic_DNA"/>
</dbReference>
<feature type="region of interest" description="Disordered" evidence="2">
    <location>
        <begin position="35"/>
        <end position="67"/>
    </location>
</feature>
<evidence type="ECO:0000256" key="2">
    <source>
        <dbReference type="SAM" id="MobiDB-lite"/>
    </source>
</evidence>
<dbReference type="CDD" id="cd02696">
    <property type="entry name" value="MurNAc-LAA"/>
    <property type="match status" value="1"/>
</dbReference>
<feature type="domain" description="MurNAc-LAA" evidence="3">
    <location>
        <begin position="159"/>
        <end position="284"/>
    </location>
</feature>
<dbReference type="InterPro" id="IPR050695">
    <property type="entry name" value="N-acetylmuramoyl_amidase_3"/>
</dbReference>
<accession>A0A0L6CK24</accession>
<dbReference type="OrthoDB" id="3268878at2"/>
<dbReference type="PANTHER" id="PTHR30404:SF0">
    <property type="entry name" value="N-ACETYLMURAMOYL-L-ALANINE AMIDASE AMIC"/>
    <property type="match status" value="1"/>
</dbReference>
<dbReference type="GO" id="GO:0008745">
    <property type="term" value="F:N-acetylmuramoyl-L-alanine amidase activity"/>
    <property type="evidence" value="ECO:0007669"/>
    <property type="project" value="InterPro"/>
</dbReference>
<evidence type="ECO:0000313" key="4">
    <source>
        <dbReference type="EMBL" id="KNX38127.1"/>
    </source>
</evidence>
<organism evidence="4 5">
    <name type="scientific">Luteipulveratus halotolerans</name>
    <dbReference type="NCBI Taxonomy" id="1631356"/>
    <lineage>
        <taxon>Bacteria</taxon>
        <taxon>Bacillati</taxon>
        <taxon>Actinomycetota</taxon>
        <taxon>Actinomycetes</taxon>
        <taxon>Micrococcales</taxon>
        <taxon>Dermacoccaceae</taxon>
        <taxon>Luteipulveratus</taxon>
    </lineage>
</organism>
<keyword evidence="1" id="KW-0378">Hydrolase</keyword>
<dbReference type="PATRIC" id="fig|1631356.3.peg.2921"/>
<dbReference type="Pfam" id="PF01520">
    <property type="entry name" value="Amidase_3"/>
    <property type="match status" value="1"/>
</dbReference>